<dbReference type="EMBL" id="JAIGNU010000001">
    <property type="protein sequence ID" value="MBX7500593.1"/>
    <property type="molecule type" value="Genomic_DNA"/>
</dbReference>
<keyword evidence="3" id="KW-1185">Reference proteome</keyword>
<gene>
    <name evidence="2" type="ORF">K3181_03975</name>
</gene>
<evidence type="ECO:0000256" key="1">
    <source>
        <dbReference type="SAM" id="MobiDB-lite"/>
    </source>
</evidence>
<sequence length="175" mass="18783">MSAPELSRLIKTRALPAEPMVIEASEEERAALAKRFAVTSIPALTAKVEFGTKDEAVLANGTLTATIEQPCAVTREDLSYDVEEPLALRFVPAGSLPEHTPDEEIELDSEDLDEIEYEGDSFDLGEAIAQTLALAIDPYREGPGADEARRKAGITSDEEQASSGPLAEALKGLKK</sequence>
<organism evidence="2 3">
    <name type="scientific">Qipengyuania mesophila</name>
    <dbReference type="NCBI Taxonomy" id="2867246"/>
    <lineage>
        <taxon>Bacteria</taxon>
        <taxon>Pseudomonadati</taxon>
        <taxon>Pseudomonadota</taxon>
        <taxon>Alphaproteobacteria</taxon>
        <taxon>Sphingomonadales</taxon>
        <taxon>Erythrobacteraceae</taxon>
        <taxon>Qipengyuania</taxon>
    </lineage>
</organism>
<dbReference type="RefSeq" id="WP_221600985.1">
    <property type="nucleotide sequence ID" value="NZ_JAIGNU010000001.1"/>
</dbReference>
<evidence type="ECO:0000313" key="2">
    <source>
        <dbReference type="EMBL" id="MBX7500593.1"/>
    </source>
</evidence>
<name>A0ABS7JSM4_9SPHN</name>
<feature type="region of interest" description="Disordered" evidence="1">
    <location>
        <begin position="139"/>
        <end position="175"/>
    </location>
</feature>
<protein>
    <submittedName>
        <fullName evidence="2">DUF177 domain-containing protein</fullName>
    </submittedName>
</protein>
<reference evidence="2 3" key="1">
    <citation type="submission" date="2021-08" db="EMBL/GenBank/DDBJ databases">
        <title>Comparative Genomics Analysis of the Genus Qipengyuania Reveals Extensive Genetic Diversity and Metabolic Versatility, Including the Description of Fifteen Novel Species.</title>
        <authorList>
            <person name="Liu Y."/>
        </authorList>
    </citation>
    <scope>NUCLEOTIDE SEQUENCE [LARGE SCALE GENOMIC DNA]</scope>
    <source>
        <strain evidence="2 3">YG27</strain>
    </source>
</reference>
<proteinExistence type="predicted"/>
<accession>A0ABS7JSM4</accession>
<dbReference type="Proteomes" id="UP000782554">
    <property type="component" value="Unassembled WGS sequence"/>
</dbReference>
<comment type="caution">
    <text evidence="2">The sequence shown here is derived from an EMBL/GenBank/DDBJ whole genome shotgun (WGS) entry which is preliminary data.</text>
</comment>
<dbReference type="Pfam" id="PF02620">
    <property type="entry name" value="YceD"/>
    <property type="match status" value="1"/>
</dbReference>
<evidence type="ECO:0000313" key="3">
    <source>
        <dbReference type="Proteomes" id="UP000782554"/>
    </source>
</evidence>
<dbReference type="InterPro" id="IPR003772">
    <property type="entry name" value="YceD"/>
</dbReference>